<evidence type="ECO:0000313" key="1">
    <source>
        <dbReference type="EMBL" id="BAT59429.1"/>
    </source>
</evidence>
<evidence type="ECO:0000313" key="2">
    <source>
        <dbReference type="Proteomes" id="UP000236884"/>
    </source>
</evidence>
<organism evidence="1 2">
    <name type="scientific">Variibacter gotjawalensis</name>
    <dbReference type="NCBI Taxonomy" id="1333996"/>
    <lineage>
        <taxon>Bacteria</taxon>
        <taxon>Pseudomonadati</taxon>
        <taxon>Pseudomonadota</taxon>
        <taxon>Alphaproteobacteria</taxon>
        <taxon>Hyphomicrobiales</taxon>
        <taxon>Nitrobacteraceae</taxon>
        <taxon>Variibacter</taxon>
    </lineage>
</organism>
<dbReference type="EMBL" id="AP014946">
    <property type="protein sequence ID" value="BAT59429.1"/>
    <property type="molecule type" value="Genomic_DNA"/>
</dbReference>
<protein>
    <submittedName>
        <fullName evidence="1">Uncharacterized protein</fullName>
    </submittedName>
</protein>
<dbReference type="KEGG" id="vgo:GJW-30_1_01962"/>
<accession>A0A0S3PTY0</accession>
<reference evidence="1 2" key="1">
    <citation type="submission" date="2015-08" db="EMBL/GenBank/DDBJ databases">
        <title>Investigation of the bacterial diversity of lava forest soil.</title>
        <authorList>
            <person name="Lee J.S."/>
        </authorList>
    </citation>
    <scope>NUCLEOTIDE SEQUENCE [LARGE SCALE GENOMIC DNA]</scope>
    <source>
        <strain evidence="1 2">GJW-30</strain>
    </source>
</reference>
<dbReference type="Proteomes" id="UP000236884">
    <property type="component" value="Chromosome"/>
</dbReference>
<gene>
    <name evidence="1" type="ORF">GJW-30_1_01962</name>
</gene>
<keyword evidence="2" id="KW-1185">Reference proteome</keyword>
<name>A0A0S3PTY0_9BRAD</name>
<sequence>MTDDKPRAKILVFPTKQPVPSAEECFAKARALMASADETMDLDRKAELLLEAGEWLKLAEAKR</sequence>
<dbReference type="AlphaFoldDB" id="A0A0S3PTY0"/>
<proteinExistence type="predicted"/>